<dbReference type="SUPFAM" id="SSF55347">
    <property type="entry name" value="Glyceraldehyde-3-phosphate dehydrogenase-like, C-terminal domain"/>
    <property type="match status" value="1"/>
</dbReference>
<dbReference type="EMBL" id="CAKXZS010000089">
    <property type="protein sequence ID" value="CAH2408241.1"/>
    <property type="molecule type" value="Genomic_DNA"/>
</dbReference>
<reference evidence="5" key="1">
    <citation type="submission" date="2022-03" db="EMBL/GenBank/DDBJ databases">
        <authorList>
            <person name="Brunel B."/>
        </authorList>
    </citation>
    <scope>NUCLEOTIDE SEQUENCE</scope>
    <source>
        <strain evidence="5">STM4922sample</strain>
    </source>
</reference>
<dbReference type="SUPFAM" id="SSF51735">
    <property type="entry name" value="NAD(P)-binding Rossmann-fold domains"/>
    <property type="match status" value="1"/>
</dbReference>
<dbReference type="PRINTS" id="PR01775">
    <property type="entry name" value="GLFROXRDTASE"/>
</dbReference>
<dbReference type="Pfam" id="PF01408">
    <property type="entry name" value="GFO_IDH_MocA"/>
    <property type="match status" value="1"/>
</dbReference>
<gene>
    <name evidence="5" type="ORF">MES4922_90150</name>
</gene>
<proteinExistence type="inferred from homology"/>
<dbReference type="Pfam" id="PF22725">
    <property type="entry name" value="GFO_IDH_MocA_C3"/>
    <property type="match status" value="1"/>
</dbReference>
<feature type="domain" description="GFO/IDH/MocA-like oxidoreductase" evidence="4">
    <location>
        <begin position="137"/>
        <end position="253"/>
    </location>
</feature>
<protein>
    <submittedName>
        <fullName evidence="5">Predicted dehydrogenase</fullName>
    </submittedName>
</protein>
<name>A0ABM9EFV1_9HYPH</name>
<accession>A0ABM9EFV1</accession>
<comment type="similarity">
    <text evidence="1">Belongs to the Gfo/Idh/MocA family.</text>
</comment>
<dbReference type="Proteomes" id="UP001152604">
    <property type="component" value="Unassembled WGS sequence"/>
</dbReference>
<dbReference type="InterPro" id="IPR008354">
    <property type="entry name" value="Glc-Fru_OxRdtase_bac"/>
</dbReference>
<evidence type="ECO:0000259" key="3">
    <source>
        <dbReference type="Pfam" id="PF01408"/>
    </source>
</evidence>
<dbReference type="InterPro" id="IPR000683">
    <property type="entry name" value="Gfo/Idh/MocA-like_OxRdtase_N"/>
</dbReference>
<dbReference type="PANTHER" id="PTHR22604">
    <property type="entry name" value="OXIDOREDUCTASES"/>
    <property type="match status" value="1"/>
</dbReference>
<dbReference type="InterPro" id="IPR036291">
    <property type="entry name" value="NAD(P)-bd_dom_sf"/>
</dbReference>
<evidence type="ECO:0000313" key="6">
    <source>
        <dbReference type="Proteomes" id="UP001152604"/>
    </source>
</evidence>
<keyword evidence="6" id="KW-1185">Reference proteome</keyword>
<keyword evidence="2" id="KW-0560">Oxidoreductase</keyword>
<feature type="domain" description="Gfo/Idh/MocA-like oxidoreductase N-terminal" evidence="3">
    <location>
        <begin position="4"/>
        <end position="125"/>
    </location>
</feature>
<sequence length="358" mass="38637">MRKIRYAVVGAGWIAQEAFMPSVSQTGNSTISAIVSGSAKNAAKLAEFHGVEHVFSYERYDQMLASDVADAVYVALPNSMHADYAIRALRAGKHALVEKPLATTEAECEAMIAAANESGAHLMTAYRLHNEPGTVELLERIRSGEIGDPRIFSAVFSFVASPDNHRLKAGYWGGPLQDIGVYCLNAARHIFATEPIEAVAVKSFGNGSAVVGEVEESIAVTLRFPQGRLAQFIASFGADNSDFYHVGGTKGSVTADPGFRFETAVRMKFRQGDTSAEKTFPQTDHFAGQTAYFSDCILGAQPPEPDGEEGLADVRALLAIERAASTGQPQKIDTPARQFHPTAEMIRILPTTEKRLVL</sequence>
<dbReference type="Gene3D" id="3.30.360.10">
    <property type="entry name" value="Dihydrodipicolinate Reductase, domain 2"/>
    <property type="match status" value="1"/>
</dbReference>
<dbReference type="InterPro" id="IPR055170">
    <property type="entry name" value="GFO_IDH_MocA-like_dom"/>
</dbReference>
<evidence type="ECO:0000256" key="1">
    <source>
        <dbReference type="ARBA" id="ARBA00010928"/>
    </source>
</evidence>
<evidence type="ECO:0000313" key="5">
    <source>
        <dbReference type="EMBL" id="CAH2408241.1"/>
    </source>
</evidence>
<dbReference type="PANTHER" id="PTHR22604:SF105">
    <property type="entry name" value="TRANS-1,2-DIHYDROBENZENE-1,2-DIOL DEHYDROGENASE"/>
    <property type="match status" value="1"/>
</dbReference>
<evidence type="ECO:0000259" key="4">
    <source>
        <dbReference type="Pfam" id="PF22725"/>
    </source>
</evidence>
<dbReference type="InterPro" id="IPR050984">
    <property type="entry name" value="Gfo/Idh/MocA_domain"/>
</dbReference>
<dbReference type="Gene3D" id="3.40.50.720">
    <property type="entry name" value="NAD(P)-binding Rossmann-like Domain"/>
    <property type="match status" value="1"/>
</dbReference>
<organism evidence="5 6">
    <name type="scientific">Mesorhizobium ventifaucium</name>
    <dbReference type="NCBI Taxonomy" id="666020"/>
    <lineage>
        <taxon>Bacteria</taxon>
        <taxon>Pseudomonadati</taxon>
        <taxon>Pseudomonadota</taxon>
        <taxon>Alphaproteobacteria</taxon>
        <taxon>Hyphomicrobiales</taxon>
        <taxon>Phyllobacteriaceae</taxon>
        <taxon>Mesorhizobium</taxon>
    </lineage>
</organism>
<evidence type="ECO:0000256" key="2">
    <source>
        <dbReference type="ARBA" id="ARBA00023002"/>
    </source>
</evidence>
<comment type="caution">
    <text evidence="5">The sequence shown here is derived from an EMBL/GenBank/DDBJ whole genome shotgun (WGS) entry which is preliminary data.</text>
</comment>